<dbReference type="AlphaFoldDB" id="A0A8E1UR41"/>
<gene>
    <name evidence="7" type="ORF">ACU52_03470</name>
</gene>
<sequence>MSNLKGLAKDTAIYGLSSIVGRFLNYLLVPLYTAKLSAASGGYGVITNVYAYTALLLVILTYGMETTFFRFANKEGENPQKVYSTTLMAVGFTSLLFVALVLAFIGPISSAMGYAEHPSYVWVMAIAVALDAFQCIPFAYLRYKKRPIKFAALKLFNIVLTIALNLVFFLLLPALYENGGNGGFIGNIYSPEVGVGYVFYINLFCSASLMFLLVKELTGFKYTFDRALMRRMLSYSWPILVLGIAGILNQTADKILFPYIYKNADAHSQLGIYGAASKIAMIMAMITQAFRYAYEPFVFGKAKDKDNRETYAKAMKYFVVFTLLAFLVVIGYMDILRHLIGRDYWSGLKVVPIVMAAEIMMGVYFNLSFWYKLIDKTIWGAWFSGAGCLVLILVNVIFVPRFGYIACAWGGFAGYGTAMLLSYFVGQKHYPIAYPVKDIMLYVGVALVMFVAMRFANADLPVWAALGVNTLLIVMFMAMIVKRDFPLSGLPVVGKYFRK</sequence>
<feature type="transmembrane region" description="Helical" evidence="6">
    <location>
        <begin position="462"/>
        <end position="481"/>
    </location>
</feature>
<feature type="transmembrane region" description="Helical" evidence="6">
    <location>
        <begin position="12"/>
        <end position="29"/>
    </location>
</feature>
<feature type="transmembrane region" description="Helical" evidence="6">
    <location>
        <begin position="403"/>
        <end position="426"/>
    </location>
</feature>
<dbReference type="PANTHER" id="PTHR30250">
    <property type="entry name" value="PST FAMILY PREDICTED COLANIC ACID TRANSPORTER"/>
    <property type="match status" value="1"/>
</dbReference>
<protein>
    <submittedName>
        <fullName evidence="7">Polysaccharide biosynthesis protein</fullName>
    </submittedName>
</protein>
<dbReference type="EMBL" id="LFQU01000004">
    <property type="protein sequence ID" value="KOO69171.1"/>
    <property type="molecule type" value="Genomic_DNA"/>
</dbReference>
<evidence type="ECO:0000256" key="4">
    <source>
        <dbReference type="ARBA" id="ARBA00022989"/>
    </source>
</evidence>
<feature type="transmembrane region" description="Helical" evidence="6">
    <location>
        <begin position="83"/>
        <end position="108"/>
    </location>
</feature>
<keyword evidence="4 6" id="KW-1133">Transmembrane helix</keyword>
<accession>A0A8E1UR41</accession>
<keyword evidence="8" id="KW-1185">Reference proteome</keyword>
<evidence type="ECO:0000256" key="5">
    <source>
        <dbReference type="ARBA" id="ARBA00023136"/>
    </source>
</evidence>
<evidence type="ECO:0000256" key="2">
    <source>
        <dbReference type="ARBA" id="ARBA00022475"/>
    </source>
</evidence>
<feature type="transmembrane region" description="Helical" evidence="6">
    <location>
        <begin position="196"/>
        <end position="214"/>
    </location>
</feature>
<evidence type="ECO:0000256" key="6">
    <source>
        <dbReference type="SAM" id="Phobius"/>
    </source>
</evidence>
<feature type="transmembrane region" description="Helical" evidence="6">
    <location>
        <begin position="120"/>
        <end position="143"/>
    </location>
</feature>
<feature type="transmembrane region" description="Helical" evidence="6">
    <location>
        <begin position="438"/>
        <end position="456"/>
    </location>
</feature>
<feature type="transmembrane region" description="Helical" evidence="6">
    <location>
        <begin position="378"/>
        <end position="397"/>
    </location>
</feature>
<dbReference type="GO" id="GO:0005886">
    <property type="term" value="C:plasma membrane"/>
    <property type="evidence" value="ECO:0007669"/>
    <property type="project" value="UniProtKB-SubCell"/>
</dbReference>
<keyword evidence="5 6" id="KW-0472">Membrane</keyword>
<keyword evidence="3 6" id="KW-0812">Transmembrane</keyword>
<dbReference type="RefSeq" id="WP_053397776.1">
    <property type="nucleotide sequence ID" value="NZ_DAWBWQ010000157.1"/>
</dbReference>
<evidence type="ECO:0000256" key="3">
    <source>
        <dbReference type="ARBA" id="ARBA00022692"/>
    </source>
</evidence>
<feature type="transmembrane region" description="Helical" evidence="6">
    <location>
        <begin position="49"/>
        <end position="71"/>
    </location>
</feature>
<comment type="caution">
    <text evidence="7">The sequence shown here is derived from an EMBL/GenBank/DDBJ whole genome shotgun (WGS) entry which is preliminary data.</text>
</comment>
<organism evidence="7 8">
    <name type="scientific">Xylanibacter rarus</name>
    <dbReference type="NCBI Taxonomy" id="1676614"/>
    <lineage>
        <taxon>Bacteria</taxon>
        <taxon>Pseudomonadati</taxon>
        <taxon>Bacteroidota</taxon>
        <taxon>Bacteroidia</taxon>
        <taxon>Bacteroidales</taxon>
        <taxon>Prevotellaceae</taxon>
        <taxon>Xylanibacter</taxon>
    </lineage>
</organism>
<feature type="transmembrane region" description="Helical" evidence="6">
    <location>
        <begin position="155"/>
        <end position="176"/>
    </location>
</feature>
<evidence type="ECO:0000256" key="1">
    <source>
        <dbReference type="ARBA" id="ARBA00004651"/>
    </source>
</evidence>
<dbReference type="InterPro" id="IPR002797">
    <property type="entry name" value="Polysacc_synth"/>
</dbReference>
<dbReference type="Pfam" id="PF01943">
    <property type="entry name" value="Polysacc_synt"/>
    <property type="match status" value="1"/>
</dbReference>
<reference evidence="7 8" key="1">
    <citation type="submission" date="2015-06" db="EMBL/GenBank/DDBJ databases">
        <title>Prevotella sp. 109, sp. nov., a novel member of the family Prevotellaceae isolated from human faeces.</title>
        <authorList>
            <person name="Shkoporov A.N."/>
            <person name="Chaplin A.V."/>
            <person name="Kafarskaia L.I."/>
            <person name="Efimov B.A."/>
        </authorList>
    </citation>
    <scope>NUCLEOTIDE SEQUENCE [LARGE SCALE GENOMIC DNA]</scope>
    <source>
        <strain evidence="7 8">109</strain>
    </source>
</reference>
<keyword evidence="2" id="KW-1003">Cell membrane</keyword>
<evidence type="ECO:0000313" key="7">
    <source>
        <dbReference type="EMBL" id="KOO69171.1"/>
    </source>
</evidence>
<feature type="transmembrane region" description="Helical" evidence="6">
    <location>
        <begin position="353"/>
        <end position="371"/>
    </location>
</feature>
<feature type="transmembrane region" description="Helical" evidence="6">
    <location>
        <begin position="272"/>
        <end position="294"/>
    </location>
</feature>
<dbReference type="PANTHER" id="PTHR30250:SF11">
    <property type="entry name" value="O-ANTIGEN TRANSPORTER-RELATED"/>
    <property type="match status" value="1"/>
</dbReference>
<evidence type="ECO:0000313" key="8">
    <source>
        <dbReference type="Proteomes" id="UP000036951"/>
    </source>
</evidence>
<comment type="subcellular location">
    <subcellularLocation>
        <location evidence="1">Cell membrane</location>
        <topology evidence="1">Multi-pass membrane protein</topology>
    </subcellularLocation>
</comment>
<feature type="transmembrane region" description="Helical" evidence="6">
    <location>
        <begin position="235"/>
        <end position="252"/>
    </location>
</feature>
<dbReference type="Proteomes" id="UP000036951">
    <property type="component" value="Unassembled WGS sequence"/>
</dbReference>
<feature type="transmembrane region" description="Helical" evidence="6">
    <location>
        <begin position="314"/>
        <end position="333"/>
    </location>
</feature>
<dbReference type="InterPro" id="IPR050833">
    <property type="entry name" value="Poly_Biosynth_Transport"/>
</dbReference>
<proteinExistence type="predicted"/>
<dbReference type="OrthoDB" id="9814608at2"/>
<name>A0A8E1UR41_9BACT</name>